<name>A0ABU7KWR4_9ACTN</name>
<evidence type="ECO:0000259" key="1">
    <source>
        <dbReference type="PROSITE" id="PS50943"/>
    </source>
</evidence>
<dbReference type="Pfam" id="PF13560">
    <property type="entry name" value="HTH_31"/>
    <property type="match status" value="1"/>
</dbReference>
<dbReference type="Pfam" id="PF19054">
    <property type="entry name" value="DUF5753"/>
    <property type="match status" value="1"/>
</dbReference>
<organism evidence="2 3">
    <name type="scientific">Nocardiopsis tropica</name>
    <dbReference type="NCBI Taxonomy" id="109330"/>
    <lineage>
        <taxon>Bacteria</taxon>
        <taxon>Bacillati</taxon>
        <taxon>Actinomycetota</taxon>
        <taxon>Actinomycetes</taxon>
        <taxon>Streptosporangiales</taxon>
        <taxon>Nocardiopsidaceae</taxon>
        <taxon>Nocardiopsis</taxon>
    </lineage>
</organism>
<dbReference type="InterPro" id="IPR043917">
    <property type="entry name" value="DUF5753"/>
</dbReference>
<dbReference type="CDD" id="cd00093">
    <property type="entry name" value="HTH_XRE"/>
    <property type="match status" value="1"/>
</dbReference>
<dbReference type="SUPFAM" id="SSF47413">
    <property type="entry name" value="lambda repressor-like DNA-binding domains"/>
    <property type="match status" value="1"/>
</dbReference>
<gene>
    <name evidence="2" type="ORF">Q8A49_24985</name>
</gene>
<dbReference type="Proteomes" id="UP001348641">
    <property type="component" value="Unassembled WGS sequence"/>
</dbReference>
<dbReference type="RefSeq" id="WP_330160687.1">
    <property type="nucleotide sequence ID" value="NZ_BAAAJA010000017.1"/>
</dbReference>
<sequence>MTDYRTARVSLGARLRELRGEAGLSGRTLATRAGWHPSKVSRLEHGRQTASAEDLRLWASVCGRPDTADALVAQRRSLETHYTSWRRRLAAGNQARQQNAVDLESRSRRFRIFETVCVPGILQTPDYARHMISRAVGLHGAPADMEAGVRKRMDRRRFLDDRNKTFQTLLWEPALRMRQCPLDVLTEQLDALAGLVREGKGGIGIVPLSAALTTSPMHGFWIYDDDLVLVETISAELCLTDGDAVDPYRRVFAELSRTAVYGGGAERFIRAVRRSLTTAPSRERSPFSRPEE</sequence>
<dbReference type="Gene3D" id="1.10.260.40">
    <property type="entry name" value="lambda repressor-like DNA-binding domains"/>
    <property type="match status" value="1"/>
</dbReference>
<feature type="domain" description="HTH cro/C1-type" evidence="1">
    <location>
        <begin position="15"/>
        <end position="71"/>
    </location>
</feature>
<reference evidence="2 3" key="1">
    <citation type="submission" date="2023-07" db="EMBL/GenBank/DDBJ databases">
        <authorList>
            <person name="Girao M."/>
            <person name="Carvalho M.F."/>
        </authorList>
    </citation>
    <scope>NUCLEOTIDE SEQUENCE [LARGE SCALE GENOMIC DNA]</scope>
    <source>
        <strain evidence="2 3">66/93</strain>
    </source>
</reference>
<comment type="caution">
    <text evidence="2">The sequence shown here is derived from an EMBL/GenBank/DDBJ whole genome shotgun (WGS) entry which is preliminary data.</text>
</comment>
<dbReference type="PROSITE" id="PS50943">
    <property type="entry name" value="HTH_CROC1"/>
    <property type="match status" value="1"/>
</dbReference>
<protein>
    <submittedName>
        <fullName evidence="2">Helix-turn-helix transcriptional regulator</fullName>
    </submittedName>
</protein>
<dbReference type="EMBL" id="JAUUCC010000081">
    <property type="protein sequence ID" value="MEE2053760.1"/>
    <property type="molecule type" value="Genomic_DNA"/>
</dbReference>
<evidence type="ECO:0000313" key="3">
    <source>
        <dbReference type="Proteomes" id="UP001348641"/>
    </source>
</evidence>
<evidence type="ECO:0000313" key="2">
    <source>
        <dbReference type="EMBL" id="MEE2053760.1"/>
    </source>
</evidence>
<dbReference type="InterPro" id="IPR010982">
    <property type="entry name" value="Lambda_DNA-bd_dom_sf"/>
</dbReference>
<dbReference type="InterPro" id="IPR001387">
    <property type="entry name" value="Cro/C1-type_HTH"/>
</dbReference>
<accession>A0ABU7KWR4</accession>
<proteinExistence type="predicted"/>
<dbReference type="SMART" id="SM00530">
    <property type="entry name" value="HTH_XRE"/>
    <property type="match status" value="1"/>
</dbReference>